<name>A0A0B4ERZ3_PSEPS</name>
<evidence type="ECO:0000313" key="2">
    <source>
        <dbReference type="Proteomes" id="UP000031196"/>
    </source>
</evidence>
<accession>A0A0B4ERZ3</accession>
<gene>
    <name evidence="1" type="ORF">RM50_01850</name>
</gene>
<dbReference type="AlphaFoldDB" id="A0A0B4ERZ3"/>
<evidence type="ECO:0000313" key="1">
    <source>
        <dbReference type="EMBL" id="KIC69488.1"/>
    </source>
</evidence>
<dbReference type="Proteomes" id="UP000031196">
    <property type="component" value="Unassembled WGS sequence"/>
</dbReference>
<proteinExistence type="predicted"/>
<dbReference type="EMBL" id="JWTB01000004">
    <property type="protein sequence ID" value="KIC69488.1"/>
    <property type="molecule type" value="Genomic_DNA"/>
</dbReference>
<organism evidence="1 2">
    <name type="scientific">Pseudarthrobacter phenanthrenivorans</name>
    <name type="common">Arthrobacter phenanthrenivorans</name>
    <dbReference type="NCBI Taxonomy" id="361575"/>
    <lineage>
        <taxon>Bacteria</taxon>
        <taxon>Bacillati</taxon>
        <taxon>Actinomycetota</taxon>
        <taxon>Actinomycetes</taxon>
        <taxon>Micrococcales</taxon>
        <taxon>Micrococcaceae</taxon>
        <taxon>Pseudarthrobacter</taxon>
    </lineage>
</organism>
<protein>
    <submittedName>
        <fullName evidence="1">Uncharacterized protein</fullName>
    </submittedName>
</protein>
<sequence length="68" mass="7921">MGNHIRLGRCSFANWLSTFELNRKERVPLRGIRRIRTVCCRCFPGHAVPACARQPRFVIHYSANCTYL</sequence>
<comment type="caution">
    <text evidence="1">The sequence shown here is derived from an EMBL/GenBank/DDBJ whole genome shotgun (WGS) entry which is preliminary data.</text>
</comment>
<reference evidence="1 2" key="1">
    <citation type="submission" date="2014-12" db="EMBL/GenBank/DDBJ databases">
        <title>Genome sequencing of Arthrobacter phenanthrenivorans SWC37.</title>
        <authorList>
            <person name="Tan P.W."/>
            <person name="Chan K.-G."/>
        </authorList>
    </citation>
    <scope>NUCLEOTIDE SEQUENCE [LARGE SCALE GENOMIC DNA]</scope>
    <source>
        <strain evidence="1 2">SWC37</strain>
    </source>
</reference>